<dbReference type="PRINTS" id="PR00853">
    <property type="entry name" value="XPGRADSUPER"/>
</dbReference>
<evidence type="ECO:0000313" key="2">
    <source>
        <dbReference type="EMBL" id="PPQ78302.1"/>
    </source>
</evidence>
<proteinExistence type="predicted"/>
<dbReference type="Gene3D" id="3.40.50.1010">
    <property type="entry name" value="5'-nuclease"/>
    <property type="match status" value="2"/>
</dbReference>
<dbReference type="InterPro" id="IPR029060">
    <property type="entry name" value="PIN-like_dom_sf"/>
</dbReference>
<evidence type="ECO:0000313" key="3">
    <source>
        <dbReference type="Proteomes" id="UP000284842"/>
    </source>
</evidence>
<dbReference type="EMBL" id="NHTK01005469">
    <property type="protein sequence ID" value="PPQ78302.1"/>
    <property type="molecule type" value="Genomic_DNA"/>
</dbReference>
<dbReference type="InParanoid" id="A0A409WIG8"/>
<gene>
    <name evidence="2" type="ORF">CVT24_006500</name>
</gene>
<feature type="domain" description="XPG-I" evidence="1">
    <location>
        <begin position="116"/>
        <end position="186"/>
    </location>
</feature>
<reference evidence="2 3" key="1">
    <citation type="journal article" date="2018" name="Evol. Lett.">
        <title>Horizontal gene cluster transfer increased hallucinogenic mushroom diversity.</title>
        <authorList>
            <person name="Reynolds H.T."/>
            <person name="Vijayakumar V."/>
            <person name="Gluck-Thaler E."/>
            <person name="Korotkin H.B."/>
            <person name="Matheny P.B."/>
            <person name="Slot J.C."/>
        </authorList>
    </citation>
    <scope>NUCLEOTIDE SEQUENCE [LARGE SCALE GENOMIC DNA]</scope>
    <source>
        <strain evidence="2 3">2629</strain>
    </source>
</reference>
<dbReference type="STRING" id="181874.A0A409WIG8"/>
<dbReference type="AlphaFoldDB" id="A0A409WIG8"/>
<dbReference type="PANTHER" id="PTHR11081">
    <property type="entry name" value="FLAP ENDONUCLEASE FAMILY MEMBER"/>
    <property type="match status" value="1"/>
</dbReference>
<dbReference type="GO" id="GO:0017108">
    <property type="term" value="F:5'-flap endonuclease activity"/>
    <property type="evidence" value="ECO:0007669"/>
    <property type="project" value="TreeGrafter"/>
</dbReference>
<dbReference type="SMART" id="SM00484">
    <property type="entry name" value="XPGI"/>
    <property type="match status" value="1"/>
</dbReference>
<organism evidence="2 3">
    <name type="scientific">Panaeolus cyanescens</name>
    <dbReference type="NCBI Taxonomy" id="181874"/>
    <lineage>
        <taxon>Eukaryota</taxon>
        <taxon>Fungi</taxon>
        <taxon>Dikarya</taxon>
        <taxon>Basidiomycota</taxon>
        <taxon>Agaricomycotina</taxon>
        <taxon>Agaricomycetes</taxon>
        <taxon>Agaricomycetidae</taxon>
        <taxon>Agaricales</taxon>
        <taxon>Agaricineae</taxon>
        <taxon>Galeropsidaceae</taxon>
        <taxon>Panaeolus</taxon>
    </lineage>
</organism>
<dbReference type="Proteomes" id="UP000284842">
    <property type="component" value="Unassembled WGS sequence"/>
</dbReference>
<dbReference type="SUPFAM" id="SSF88723">
    <property type="entry name" value="PIN domain-like"/>
    <property type="match status" value="1"/>
</dbReference>
<dbReference type="PANTHER" id="PTHR11081:SF75">
    <property type="entry name" value="ENDONUCLEASE, PUTATIVE (AFU_ORTHOLOGUE AFUA_3G13260)-RELATED"/>
    <property type="match status" value="1"/>
</dbReference>
<dbReference type="OrthoDB" id="2148513at2759"/>
<sequence length="416" mass="47366">MGVHHLWKILKPFGVTQSLADIVSQLSVPDERNMPCIGVDLSPCMDECIAATMSQSVNGQLPGGPLYIFFHKLIAFSKVRATFVFIFDGPSRPNVKRGKQVRPYTWWSHIVEELIQAFGFCAHHAPGEAEAELAYLNNQQIIDAVITSDNDAFVFGAQQSICHELVTNEHQHLPSRQPNIAMSIDTSHFPDAHILSLYASPLLSAIDHCPLESWYLIREPSLIRIRNFCQHQLHWNNEHIIRRKFTDVIFPALIMRILYSPITLYDSEHQRFLGPSLQVNVTRIVWKLRKGRWRLRYGNTRQPKLTFNTSALFALMGFTATQGQDSVTHVWVPIHALPNELRPHHQLEVAAQASRRQRKAKQIKKEIIDLTGTQSESDFLQLTSTRQEEVEVPLSPHRVSAGKKPVEIIDLTAFSD</sequence>
<dbReference type="InterPro" id="IPR006086">
    <property type="entry name" value="XPG-I_dom"/>
</dbReference>
<evidence type="ECO:0000259" key="1">
    <source>
        <dbReference type="SMART" id="SM00484"/>
    </source>
</evidence>
<dbReference type="CDD" id="cd09870">
    <property type="entry name" value="PIN_YEN1"/>
    <property type="match status" value="1"/>
</dbReference>
<dbReference type="GO" id="GO:0006974">
    <property type="term" value="P:DNA damage response"/>
    <property type="evidence" value="ECO:0007669"/>
    <property type="project" value="UniProtKB-ARBA"/>
</dbReference>
<protein>
    <recommendedName>
        <fullName evidence="1">XPG-I domain-containing protein</fullName>
    </recommendedName>
</protein>
<accession>A0A409WIG8</accession>
<comment type="caution">
    <text evidence="2">The sequence shown here is derived from an EMBL/GenBank/DDBJ whole genome shotgun (WGS) entry which is preliminary data.</text>
</comment>
<dbReference type="InterPro" id="IPR006084">
    <property type="entry name" value="XPG/Rad2"/>
</dbReference>
<keyword evidence="3" id="KW-1185">Reference proteome</keyword>
<name>A0A409WIG8_9AGAR</name>
<dbReference type="Pfam" id="PF00867">
    <property type="entry name" value="XPG_I"/>
    <property type="match status" value="1"/>
</dbReference>